<protein>
    <recommendedName>
        <fullName evidence="4">Transmembrane protein</fullName>
    </recommendedName>
</protein>
<evidence type="ECO:0000256" key="1">
    <source>
        <dbReference type="SAM" id="Phobius"/>
    </source>
</evidence>
<keyword evidence="1" id="KW-0472">Membrane</keyword>
<keyword evidence="1" id="KW-0812">Transmembrane</keyword>
<evidence type="ECO:0000313" key="2">
    <source>
        <dbReference type="EMBL" id="CAD8196222.1"/>
    </source>
</evidence>
<name>A0A8S1X602_9CILI</name>
<evidence type="ECO:0000313" key="3">
    <source>
        <dbReference type="Proteomes" id="UP000689195"/>
    </source>
</evidence>
<dbReference type="EMBL" id="CAJJDO010000112">
    <property type="protein sequence ID" value="CAD8196222.1"/>
    <property type="molecule type" value="Genomic_DNA"/>
</dbReference>
<proteinExistence type="predicted"/>
<dbReference type="AlphaFoldDB" id="A0A8S1X602"/>
<sequence>MFFVDAADDNSSFQVIYRSNKASEIVQQSLEEITNQIIQFKTGLEYVEVIGANFNSIQLQVLVRLQIYSIKQQVLTPINLKQKFASILKLMIWKQGQEIYQYIFILAIQLVYLVMSLQKFNVYHVSTI</sequence>
<gene>
    <name evidence="2" type="ORF">PPENT_87.1.T1120013</name>
</gene>
<accession>A0A8S1X602</accession>
<comment type="caution">
    <text evidence="2">The sequence shown here is derived from an EMBL/GenBank/DDBJ whole genome shotgun (WGS) entry which is preliminary data.</text>
</comment>
<keyword evidence="1" id="KW-1133">Transmembrane helix</keyword>
<keyword evidence="3" id="KW-1185">Reference proteome</keyword>
<reference evidence="2" key="1">
    <citation type="submission" date="2021-01" db="EMBL/GenBank/DDBJ databases">
        <authorList>
            <consortium name="Genoscope - CEA"/>
            <person name="William W."/>
        </authorList>
    </citation>
    <scope>NUCLEOTIDE SEQUENCE</scope>
</reference>
<feature type="transmembrane region" description="Helical" evidence="1">
    <location>
        <begin position="99"/>
        <end position="117"/>
    </location>
</feature>
<evidence type="ECO:0008006" key="4">
    <source>
        <dbReference type="Google" id="ProtNLM"/>
    </source>
</evidence>
<organism evidence="2 3">
    <name type="scientific">Paramecium pentaurelia</name>
    <dbReference type="NCBI Taxonomy" id="43138"/>
    <lineage>
        <taxon>Eukaryota</taxon>
        <taxon>Sar</taxon>
        <taxon>Alveolata</taxon>
        <taxon>Ciliophora</taxon>
        <taxon>Intramacronucleata</taxon>
        <taxon>Oligohymenophorea</taxon>
        <taxon>Peniculida</taxon>
        <taxon>Parameciidae</taxon>
        <taxon>Paramecium</taxon>
    </lineage>
</organism>
<dbReference type="Proteomes" id="UP000689195">
    <property type="component" value="Unassembled WGS sequence"/>
</dbReference>